<dbReference type="PROSITE" id="PS01081">
    <property type="entry name" value="HTH_TETR_1"/>
    <property type="match status" value="1"/>
</dbReference>
<proteinExistence type="predicted"/>
<dbReference type="InterPro" id="IPR001647">
    <property type="entry name" value="HTH_TetR"/>
</dbReference>
<organism evidence="6 7">
    <name type="scientific">Pseudanabaena catenata USMAC16</name>
    <dbReference type="NCBI Taxonomy" id="1855837"/>
    <lineage>
        <taxon>Bacteria</taxon>
        <taxon>Bacillati</taxon>
        <taxon>Cyanobacteriota</taxon>
        <taxon>Cyanophyceae</taxon>
        <taxon>Pseudanabaenales</taxon>
        <taxon>Pseudanabaenaceae</taxon>
        <taxon>Pseudanabaena</taxon>
    </lineage>
</organism>
<gene>
    <name evidence="6" type="ORF">FEV09_01995</name>
</gene>
<name>A0A9X4RG13_9CYAN</name>
<dbReference type="AlphaFoldDB" id="A0A9X4RG13"/>
<dbReference type="InterPro" id="IPR050109">
    <property type="entry name" value="HTH-type_TetR-like_transc_reg"/>
</dbReference>
<dbReference type="Pfam" id="PF00440">
    <property type="entry name" value="TetR_N"/>
    <property type="match status" value="1"/>
</dbReference>
<dbReference type="RefSeq" id="WP_009625359.1">
    <property type="nucleotide sequence ID" value="NZ_VBTY01000009.1"/>
</dbReference>
<dbReference type="PANTHER" id="PTHR30055:SF238">
    <property type="entry name" value="MYCOFACTOCIN BIOSYNTHESIS TRANSCRIPTIONAL REGULATOR MFTR-RELATED"/>
    <property type="match status" value="1"/>
</dbReference>
<dbReference type="GO" id="GO:0000976">
    <property type="term" value="F:transcription cis-regulatory region binding"/>
    <property type="evidence" value="ECO:0007669"/>
    <property type="project" value="TreeGrafter"/>
</dbReference>
<dbReference type="InterPro" id="IPR009057">
    <property type="entry name" value="Homeodomain-like_sf"/>
</dbReference>
<dbReference type="PANTHER" id="PTHR30055">
    <property type="entry name" value="HTH-TYPE TRANSCRIPTIONAL REGULATOR RUTR"/>
    <property type="match status" value="1"/>
</dbReference>
<dbReference type="SUPFAM" id="SSF46689">
    <property type="entry name" value="Homeodomain-like"/>
    <property type="match status" value="1"/>
</dbReference>
<evidence type="ECO:0000256" key="3">
    <source>
        <dbReference type="ARBA" id="ARBA00023163"/>
    </source>
</evidence>
<feature type="DNA-binding region" description="H-T-H motif" evidence="4">
    <location>
        <begin position="28"/>
        <end position="47"/>
    </location>
</feature>
<evidence type="ECO:0000256" key="4">
    <source>
        <dbReference type="PROSITE-ProRule" id="PRU00335"/>
    </source>
</evidence>
<comment type="caution">
    <text evidence="6">The sequence shown here is derived from an EMBL/GenBank/DDBJ whole genome shotgun (WGS) entry which is preliminary data.</text>
</comment>
<dbReference type="EMBL" id="VBTY01000009">
    <property type="protein sequence ID" value="MDG3493318.1"/>
    <property type="molecule type" value="Genomic_DNA"/>
</dbReference>
<reference evidence="6" key="1">
    <citation type="submission" date="2019-05" db="EMBL/GenBank/DDBJ databases">
        <title>Whole genome sequencing of Pseudanabaena catenata USMAC16.</title>
        <authorList>
            <person name="Khan Z."/>
            <person name="Omar W.M."/>
            <person name="Convey P."/>
            <person name="Merican F."/>
            <person name="Najimudin N."/>
        </authorList>
    </citation>
    <scope>NUCLEOTIDE SEQUENCE</scope>
    <source>
        <strain evidence="6">USMAC16</strain>
    </source>
</reference>
<sequence>MARPPKITNEEILTAAREIFLKEGFGASTLAIAEKAGISEASIFKRFATKQALFLAAIGITENPKWVKTLSSQTPTAAIKEELIVICEQMLAFYLEVMPRVFMLMNQGDIPHPPPMPPPHLRDTYLLASFLDKAIALKHLRSCDTLTVAHMIVGPIINYIVLSNMDQKMPIALPSMKHTFVEPSIFIHHLIETLWDGLAPKPTQNKS</sequence>
<protein>
    <submittedName>
        <fullName evidence="6">Helix-turn-helix domain containing protein</fullName>
    </submittedName>
</protein>
<dbReference type="GO" id="GO:0003700">
    <property type="term" value="F:DNA-binding transcription factor activity"/>
    <property type="evidence" value="ECO:0007669"/>
    <property type="project" value="TreeGrafter"/>
</dbReference>
<accession>A0A9X4RG13</accession>
<keyword evidence="3" id="KW-0804">Transcription</keyword>
<dbReference type="Gene3D" id="1.10.357.10">
    <property type="entry name" value="Tetracycline Repressor, domain 2"/>
    <property type="match status" value="1"/>
</dbReference>
<evidence type="ECO:0000256" key="1">
    <source>
        <dbReference type="ARBA" id="ARBA00023015"/>
    </source>
</evidence>
<dbReference type="InterPro" id="IPR023772">
    <property type="entry name" value="DNA-bd_HTH_TetR-type_CS"/>
</dbReference>
<dbReference type="Proteomes" id="UP001152872">
    <property type="component" value="Unassembled WGS sequence"/>
</dbReference>
<keyword evidence="7" id="KW-1185">Reference proteome</keyword>
<dbReference type="PRINTS" id="PR00455">
    <property type="entry name" value="HTHTETR"/>
</dbReference>
<feature type="domain" description="HTH tetR-type" evidence="5">
    <location>
        <begin position="6"/>
        <end position="65"/>
    </location>
</feature>
<keyword evidence="1" id="KW-0805">Transcription regulation</keyword>
<evidence type="ECO:0000313" key="7">
    <source>
        <dbReference type="Proteomes" id="UP001152872"/>
    </source>
</evidence>
<evidence type="ECO:0000259" key="5">
    <source>
        <dbReference type="PROSITE" id="PS50977"/>
    </source>
</evidence>
<evidence type="ECO:0000256" key="2">
    <source>
        <dbReference type="ARBA" id="ARBA00023125"/>
    </source>
</evidence>
<keyword evidence="2 4" id="KW-0238">DNA-binding</keyword>
<dbReference type="PROSITE" id="PS50977">
    <property type="entry name" value="HTH_TETR_2"/>
    <property type="match status" value="1"/>
</dbReference>
<evidence type="ECO:0000313" key="6">
    <source>
        <dbReference type="EMBL" id="MDG3493318.1"/>
    </source>
</evidence>